<gene>
    <name evidence="3" type="ORF">FSB_LOCUS37770</name>
</gene>
<dbReference type="GO" id="GO:0003676">
    <property type="term" value="F:nucleic acid binding"/>
    <property type="evidence" value="ECO:0007669"/>
    <property type="project" value="InterPro"/>
</dbReference>
<dbReference type="Gene3D" id="3.30.420.10">
    <property type="entry name" value="Ribonuclease H-like superfamily/Ribonuclease H"/>
    <property type="match status" value="1"/>
</dbReference>
<dbReference type="GO" id="GO:0005737">
    <property type="term" value="C:cytoplasm"/>
    <property type="evidence" value="ECO:0007669"/>
    <property type="project" value="TreeGrafter"/>
</dbReference>
<sequence length="251" mass="27895">MLNNIPVSLVSNIGSYELDMQGAKVKVSVVDNSAVIEAKIEEFKCSLKTLQRRVVGLDIKFVETISQHNIAVKTNVKFGKCFFSKKKMVFKTISQKDNTAMILLLCVGTNCLIIQLPNFPILPETLVQFLSDETICFLGTGMNNIVSDLNRRYSQRRTVQGNAIVLINGPVYVKCKTGVDIGYLAAKIMRKPDIEKNGIAELAGEVGMDIKQPIGKCPDWNAKVFSDEEIKYAMHNAYTSYVIGNKLFGMV</sequence>
<keyword evidence="2" id="KW-0378">Hydrolase</keyword>
<evidence type="ECO:0008006" key="4">
    <source>
        <dbReference type="Google" id="ProtNLM"/>
    </source>
</evidence>
<dbReference type="GO" id="GO:0008408">
    <property type="term" value="F:3'-5' exonuclease activity"/>
    <property type="evidence" value="ECO:0007669"/>
    <property type="project" value="TreeGrafter"/>
</dbReference>
<dbReference type="EMBL" id="OIVN01003259">
    <property type="protein sequence ID" value="SPD09888.1"/>
    <property type="molecule type" value="Genomic_DNA"/>
</dbReference>
<proteinExistence type="predicted"/>
<dbReference type="PANTHER" id="PTHR13620">
    <property type="entry name" value="3-5 EXONUCLEASE"/>
    <property type="match status" value="1"/>
</dbReference>
<organism evidence="3">
    <name type="scientific">Fagus sylvatica</name>
    <name type="common">Beechnut</name>
    <dbReference type="NCBI Taxonomy" id="28930"/>
    <lineage>
        <taxon>Eukaryota</taxon>
        <taxon>Viridiplantae</taxon>
        <taxon>Streptophyta</taxon>
        <taxon>Embryophyta</taxon>
        <taxon>Tracheophyta</taxon>
        <taxon>Spermatophyta</taxon>
        <taxon>Magnoliopsida</taxon>
        <taxon>eudicotyledons</taxon>
        <taxon>Gunneridae</taxon>
        <taxon>Pentapetalae</taxon>
        <taxon>rosids</taxon>
        <taxon>fabids</taxon>
        <taxon>Fagales</taxon>
        <taxon>Fagaceae</taxon>
        <taxon>Fagus</taxon>
    </lineage>
</organism>
<accession>A0A2N9HD89</accession>
<reference evidence="3" key="1">
    <citation type="submission" date="2018-02" db="EMBL/GenBank/DDBJ databases">
        <authorList>
            <person name="Cohen D.B."/>
            <person name="Kent A.D."/>
        </authorList>
    </citation>
    <scope>NUCLEOTIDE SEQUENCE</scope>
</reference>
<name>A0A2N9HD89_FAGSY</name>
<dbReference type="InterPro" id="IPR051132">
    <property type="entry name" value="3-5_Exonuclease_domain"/>
</dbReference>
<dbReference type="PANTHER" id="PTHR13620:SF121">
    <property type="entry name" value="EMB|CAB82946.1-RELATED"/>
    <property type="match status" value="1"/>
</dbReference>
<evidence type="ECO:0000313" key="3">
    <source>
        <dbReference type="EMBL" id="SPD09888.1"/>
    </source>
</evidence>
<evidence type="ECO:0000256" key="2">
    <source>
        <dbReference type="ARBA" id="ARBA00022801"/>
    </source>
</evidence>
<keyword evidence="1" id="KW-0540">Nuclease</keyword>
<protein>
    <recommendedName>
        <fullName evidence="4">3'-5' exonuclease domain-containing protein</fullName>
    </recommendedName>
</protein>
<dbReference type="SUPFAM" id="SSF53098">
    <property type="entry name" value="Ribonuclease H-like"/>
    <property type="match status" value="1"/>
</dbReference>
<evidence type="ECO:0000256" key="1">
    <source>
        <dbReference type="ARBA" id="ARBA00022722"/>
    </source>
</evidence>
<dbReference type="InterPro" id="IPR036397">
    <property type="entry name" value="RNaseH_sf"/>
</dbReference>
<dbReference type="GO" id="GO:0005634">
    <property type="term" value="C:nucleus"/>
    <property type="evidence" value="ECO:0007669"/>
    <property type="project" value="TreeGrafter"/>
</dbReference>
<dbReference type="InterPro" id="IPR012337">
    <property type="entry name" value="RNaseH-like_sf"/>
</dbReference>
<dbReference type="AlphaFoldDB" id="A0A2N9HD89"/>